<keyword evidence="5" id="KW-1278">Translocase</keyword>
<reference evidence="12" key="2">
    <citation type="journal article" date="2018" name="Proc. Natl. Acad. Sci. U.S.A.">
        <title>Recurrent symbiont recruitment from fungal parasites in cicadas.</title>
        <authorList>
            <person name="Yu M."/>
            <person name="Moriyama M."/>
            <person name="Lukasik P."/>
            <person name="Vanderpool D."/>
            <person name="Tanahashi M."/>
            <person name="Meng X.-Y."/>
            <person name="McCutcheon J.P."/>
            <person name="Fukatsu T."/>
        </authorList>
    </citation>
    <scope>NUCLEOTIDE SEQUENCE</scope>
    <source>
        <strain evidence="12">MUDKUR</strain>
        <tissue evidence="12">Bacteriome</tissue>
    </source>
</reference>
<evidence type="ECO:0000256" key="4">
    <source>
        <dbReference type="ARBA" id="ARBA00022692"/>
    </source>
</evidence>
<keyword evidence="4 11" id="KW-0812">Transmembrane</keyword>
<feature type="transmembrane region" description="Helical" evidence="11">
    <location>
        <begin position="57"/>
        <end position="81"/>
    </location>
</feature>
<evidence type="ECO:0000256" key="5">
    <source>
        <dbReference type="ARBA" id="ARBA00022967"/>
    </source>
</evidence>
<evidence type="ECO:0000256" key="7">
    <source>
        <dbReference type="ARBA" id="ARBA00023027"/>
    </source>
</evidence>
<comment type="subcellular location">
    <subcellularLocation>
        <location evidence="1">Membrane</location>
        <topology evidence="1">Multi-pass membrane protein</topology>
    </subcellularLocation>
</comment>
<evidence type="ECO:0000256" key="6">
    <source>
        <dbReference type="ARBA" id="ARBA00022989"/>
    </source>
</evidence>
<reference evidence="12" key="1">
    <citation type="journal article" date="2018" name="J. Hered.">
        <title>One hundred mitochondrial genomes of cicadas.</title>
        <authorList>
            <person name="Lukasik P."/>
            <person name="Chong R.A."/>
            <person name="Nazario K."/>
            <person name="Matsuura Y."/>
            <person name="Bublitz D."/>
            <person name="Campbell M.A."/>
            <person name="Meyer M."/>
            <person name="Van Leuven J.T."/>
            <person name="Pessacq P."/>
            <person name="Veloso C."/>
            <person name="Simon C."/>
            <person name="McCutcheon J.P."/>
        </authorList>
    </citation>
    <scope>NUCLEOTIDE SEQUENCE</scope>
    <source>
        <strain evidence="12">MUDKUR</strain>
        <tissue evidence="12">Bacteriome</tissue>
    </source>
</reference>
<organism evidence="12">
    <name type="scientific">Muda kuroiwae</name>
    <dbReference type="NCBI Taxonomy" id="2170272"/>
    <lineage>
        <taxon>Eukaryota</taxon>
        <taxon>Metazoa</taxon>
        <taxon>Ecdysozoa</taxon>
        <taxon>Arthropoda</taxon>
        <taxon>Hexapoda</taxon>
        <taxon>Insecta</taxon>
        <taxon>Pterygota</taxon>
        <taxon>Neoptera</taxon>
        <taxon>Paraneoptera</taxon>
        <taxon>Hemiptera</taxon>
        <taxon>Auchenorrhyncha</taxon>
        <taxon>Cicadoidea</taxon>
        <taxon>Cicadidae</taxon>
        <taxon>Cicadettinae</taxon>
        <taxon>Chlorocystini</taxon>
        <taxon>Muda</taxon>
    </lineage>
</organism>
<evidence type="ECO:0000256" key="8">
    <source>
        <dbReference type="ARBA" id="ARBA00023136"/>
    </source>
</evidence>
<comment type="similarity">
    <text evidence="2">Belongs to the complex I subunit 4L family.</text>
</comment>
<evidence type="ECO:0000256" key="10">
    <source>
        <dbReference type="ARBA" id="ARBA00049551"/>
    </source>
</evidence>
<keyword evidence="12" id="KW-0496">Mitochondrion</keyword>
<evidence type="ECO:0000256" key="1">
    <source>
        <dbReference type="ARBA" id="ARBA00004141"/>
    </source>
</evidence>
<proteinExistence type="inferred from homology"/>
<dbReference type="GO" id="GO:0016020">
    <property type="term" value="C:membrane"/>
    <property type="evidence" value="ECO:0007669"/>
    <property type="project" value="UniProtKB-SubCell"/>
</dbReference>
<dbReference type="AlphaFoldDB" id="A0A344ALV2"/>
<evidence type="ECO:0000256" key="2">
    <source>
        <dbReference type="ARBA" id="ARBA00010519"/>
    </source>
</evidence>
<feature type="transmembrane region" description="Helical" evidence="11">
    <location>
        <begin position="31"/>
        <end position="51"/>
    </location>
</feature>
<dbReference type="Pfam" id="PF00420">
    <property type="entry name" value="Oxidored_q2"/>
    <property type="match status" value="1"/>
</dbReference>
<evidence type="ECO:0000313" key="12">
    <source>
        <dbReference type="EMBL" id="AWV83350.1"/>
    </source>
</evidence>
<accession>A0A344ALV2</accession>
<evidence type="ECO:0000256" key="9">
    <source>
        <dbReference type="ARBA" id="ARBA00031586"/>
    </source>
</evidence>
<sequence>MNMSLLFIFLIMYMFGIISLSLNHNHLMMSLISLEMIILSMFCLFSMYLYSMMSETYMLMIFLTISVCEGVMGLSCLISIIRSHGNDMMLSLSLKTC</sequence>
<dbReference type="Gene3D" id="1.10.287.3510">
    <property type="match status" value="1"/>
</dbReference>
<name>A0A344ALV2_9HEMI</name>
<keyword evidence="8 11" id="KW-0472">Membrane</keyword>
<geneLocation type="mitochondrion" evidence="12"/>
<keyword evidence="7" id="KW-0520">NAD</keyword>
<evidence type="ECO:0000256" key="3">
    <source>
        <dbReference type="ARBA" id="ARBA00016612"/>
    </source>
</evidence>
<dbReference type="EMBL" id="MG737729">
    <property type="protein sequence ID" value="AWV83350.1"/>
    <property type="molecule type" value="Genomic_DNA"/>
</dbReference>
<evidence type="ECO:0000256" key="11">
    <source>
        <dbReference type="SAM" id="Phobius"/>
    </source>
</evidence>
<comment type="catalytic activity">
    <reaction evidence="10">
        <text>a ubiquinone + NADH + 5 H(+)(in) = a ubiquinol + NAD(+) + 4 H(+)(out)</text>
        <dbReference type="Rhea" id="RHEA:29091"/>
        <dbReference type="Rhea" id="RHEA-COMP:9565"/>
        <dbReference type="Rhea" id="RHEA-COMP:9566"/>
        <dbReference type="ChEBI" id="CHEBI:15378"/>
        <dbReference type="ChEBI" id="CHEBI:16389"/>
        <dbReference type="ChEBI" id="CHEBI:17976"/>
        <dbReference type="ChEBI" id="CHEBI:57540"/>
        <dbReference type="ChEBI" id="CHEBI:57945"/>
        <dbReference type="EC" id="7.1.1.2"/>
    </reaction>
</comment>
<gene>
    <name evidence="12" type="primary">nad4l</name>
</gene>
<keyword evidence="6 11" id="KW-1133">Transmembrane helix</keyword>
<dbReference type="InterPro" id="IPR039428">
    <property type="entry name" value="NUOK/Mnh_C1-like"/>
</dbReference>
<protein>
    <recommendedName>
        <fullName evidence="3">NADH-ubiquinone oxidoreductase chain 4L</fullName>
    </recommendedName>
    <alternativeName>
        <fullName evidence="9">NADH dehydrogenase subunit 4L</fullName>
    </alternativeName>
</protein>
<dbReference type="GO" id="GO:0008137">
    <property type="term" value="F:NADH dehydrogenase (ubiquinone) activity"/>
    <property type="evidence" value="ECO:0007669"/>
    <property type="project" value="UniProtKB-EC"/>
</dbReference>
<feature type="transmembrane region" description="Helical" evidence="11">
    <location>
        <begin position="6"/>
        <end position="24"/>
    </location>
</feature>